<dbReference type="InterPro" id="IPR002058">
    <property type="entry name" value="PAP_assoc"/>
</dbReference>
<dbReference type="PANTHER" id="PTHR23092">
    <property type="entry name" value="POLY(A) RNA POLYMERASE"/>
    <property type="match status" value="1"/>
</dbReference>
<dbReference type="SUPFAM" id="SSF81631">
    <property type="entry name" value="PAP/OAS1 substrate-binding domain"/>
    <property type="match status" value="1"/>
</dbReference>
<dbReference type="FunFam" id="3.30.460.10:FF:000006">
    <property type="entry name" value="non-canonical poly(A) RNA polymerase PAPD5"/>
    <property type="match status" value="1"/>
</dbReference>
<evidence type="ECO:0000256" key="9">
    <source>
        <dbReference type="SAM" id="MobiDB-lite"/>
    </source>
</evidence>
<feature type="region of interest" description="Disordered" evidence="9">
    <location>
        <begin position="68"/>
        <end position="88"/>
    </location>
</feature>
<dbReference type="InterPro" id="IPR045862">
    <property type="entry name" value="Trf4-like"/>
</dbReference>
<accession>Q4T7A4</accession>
<comment type="caution">
    <text evidence="13">The sequence shown here is derived from an EMBL/GenBank/DDBJ whole genome shotgun (WGS) entry which is preliminary data.</text>
</comment>
<evidence type="ECO:0000256" key="1">
    <source>
        <dbReference type="ARBA" id="ARBA00001936"/>
    </source>
</evidence>
<dbReference type="Gene3D" id="3.30.460.10">
    <property type="entry name" value="Beta Polymerase, domain 2"/>
    <property type="match status" value="1"/>
</dbReference>
<dbReference type="EC" id="2.7.7.19" evidence="3"/>
<evidence type="ECO:0000313" key="13">
    <source>
        <dbReference type="EMBL" id="CAF91228.1"/>
    </source>
</evidence>
<evidence type="ECO:0000256" key="8">
    <source>
        <dbReference type="ARBA" id="ARBA00082009"/>
    </source>
</evidence>
<dbReference type="Pfam" id="PF03828">
    <property type="entry name" value="PAP_assoc"/>
    <property type="match status" value="1"/>
</dbReference>
<dbReference type="GO" id="GO:1990817">
    <property type="term" value="F:poly(A) RNA polymerase activity"/>
    <property type="evidence" value="ECO:0007669"/>
    <property type="project" value="UniProtKB-EC"/>
</dbReference>
<feature type="region of interest" description="Disordered" evidence="9">
    <location>
        <begin position="886"/>
        <end position="964"/>
    </location>
</feature>
<evidence type="ECO:0000256" key="5">
    <source>
        <dbReference type="ARBA" id="ARBA00022723"/>
    </source>
</evidence>
<dbReference type="Gene3D" id="1.10.1410.10">
    <property type="match status" value="1"/>
</dbReference>
<feature type="compositionally biased region" description="Low complexity" evidence="9">
    <location>
        <begin position="298"/>
        <end position="318"/>
    </location>
</feature>
<dbReference type="GO" id="GO:1905870">
    <property type="term" value="P:positive regulation of 3'-UTR-mediated mRNA stabilization"/>
    <property type="evidence" value="ECO:0007669"/>
    <property type="project" value="UniProtKB-ARBA"/>
</dbReference>
<proteinExistence type="inferred from homology"/>
<keyword evidence="5" id="KW-0479">Metal-binding</keyword>
<dbReference type="GO" id="GO:0043634">
    <property type="term" value="P:polyadenylation-dependent ncRNA catabolic process"/>
    <property type="evidence" value="ECO:0007669"/>
    <property type="project" value="TreeGrafter"/>
</dbReference>
<dbReference type="InterPro" id="IPR043519">
    <property type="entry name" value="NT_sf"/>
</dbReference>
<feature type="region of interest" description="Disordered" evidence="9">
    <location>
        <begin position="749"/>
        <end position="775"/>
    </location>
</feature>
<dbReference type="EMBL" id="CAAE01008187">
    <property type="protein sequence ID" value="CAF91228.1"/>
    <property type="molecule type" value="Genomic_DNA"/>
</dbReference>
<dbReference type="GO" id="GO:0031123">
    <property type="term" value="P:RNA 3'-end processing"/>
    <property type="evidence" value="ECO:0007669"/>
    <property type="project" value="TreeGrafter"/>
</dbReference>
<dbReference type="GO" id="GO:0005730">
    <property type="term" value="C:nucleolus"/>
    <property type="evidence" value="ECO:0007669"/>
    <property type="project" value="TreeGrafter"/>
</dbReference>
<dbReference type="KEGG" id="tng:GSTEN00005837G001"/>
<organism evidence="13">
    <name type="scientific">Tetraodon nigroviridis</name>
    <name type="common">Spotted green pufferfish</name>
    <name type="synonym">Chelonodon nigroviridis</name>
    <dbReference type="NCBI Taxonomy" id="99883"/>
    <lineage>
        <taxon>Eukaryota</taxon>
        <taxon>Metazoa</taxon>
        <taxon>Chordata</taxon>
        <taxon>Craniata</taxon>
        <taxon>Vertebrata</taxon>
        <taxon>Euteleostomi</taxon>
        <taxon>Actinopterygii</taxon>
        <taxon>Neopterygii</taxon>
        <taxon>Teleostei</taxon>
        <taxon>Neoteleostei</taxon>
        <taxon>Acanthomorphata</taxon>
        <taxon>Eupercaria</taxon>
        <taxon>Tetraodontiformes</taxon>
        <taxon>Tetradontoidea</taxon>
        <taxon>Tetraodontidae</taxon>
        <taxon>Tetraodon</taxon>
    </lineage>
</organism>
<protein>
    <recommendedName>
        <fullName evidence="3">polynucleotide adenylyltransferase</fullName>
        <ecNumber evidence="3">2.7.7.19</ecNumber>
    </recommendedName>
    <alternativeName>
        <fullName evidence="8">Terminal guanylyltransferase</fullName>
    </alternativeName>
</protein>
<evidence type="ECO:0000256" key="2">
    <source>
        <dbReference type="ARBA" id="ARBA00008593"/>
    </source>
</evidence>
<dbReference type="GO" id="GO:0031499">
    <property type="term" value="C:TRAMP complex"/>
    <property type="evidence" value="ECO:0007669"/>
    <property type="project" value="TreeGrafter"/>
</dbReference>
<reference evidence="13" key="2">
    <citation type="submission" date="2004-02" db="EMBL/GenBank/DDBJ databases">
        <authorList>
            <consortium name="Genoscope"/>
            <consortium name="Whitehead Institute Centre for Genome Research"/>
        </authorList>
    </citation>
    <scope>NUCLEOTIDE SEQUENCE</scope>
</reference>
<dbReference type="CDD" id="cd05402">
    <property type="entry name" value="NT_PAP_TUTase"/>
    <property type="match status" value="1"/>
</dbReference>
<feature type="region of interest" description="Disordered" evidence="9">
    <location>
        <begin position="347"/>
        <end position="407"/>
    </location>
</feature>
<feature type="compositionally biased region" description="Low complexity" evidence="9">
    <location>
        <begin position="904"/>
        <end position="916"/>
    </location>
</feature>
<name>Q4T7A4_TETNG</name>
<dbReference type="GO" id="GO:0003729">
    <property type="term" value="F:mRNA binding"/>
    <property type="evidence" value="ECO:0007669"/>
    <property type="project" value="TreeGrafter"/>
</dbReference>
<evidence type="ECO:0000259" key="10">
    <source>
        <dbReference type="Pfam" id="PF03828"/>
    </source>
</evidence>
<gene>
    <name evidence="13" type="ORF">GSTENG00005837001</name>
</gene>
<keyword evidence="4" id="KW-0808">Transferase</keyword>
<feature type="domain" description="PAP-associated" evidence="10">
    <location>
        <begin position="633"/>
        <end position="691"/>
    </location>
</feature>
<dbReference type="PANTHER" id="PTHR23092:SF24">
    <property type="entry name" value="TERMINAL NUCLEOTIDYLTRANSFERASE 4A"/>
    <property type="match status" value="1"/>
</dbReference>
<keyword evidence="6" id="KW-0460">Magnesium</keyword>
<evidence type="ECO:0000256" key="7">
    <source>
        <dbReference type="ARBA" id="ARBA00048830"/>
    </source>
</evidence>
<dbReference type="GO" id="GO:0046872">
    <property type="term" value="F:metal ion binding"/>
    <property type="evidence" value="ECO:0007669"/>
    <property type="project" value="UniProtKB-KW"/>
</dbReference>
<evidence type="ECO:0000259" key="11">
    <source>
        <dbReference type="Pfam" id="PF22600"/>
    </source>
</evidence>
<evidence type="ECO:0000259" key="12">
    <source>
        <dbReference type="Pfam" id="PF25817"/>
    </source>
</evidence>
<dbReference type="GO" id="GO:0070568">
    <property type="term" value="F:guanylyltransferase activity"/>
    <property type="evidence" value="ECO:0007669"/>
    <property type="project" value="UniProtKB-ARBA"/>
</dbReference>
<feature type="compositionally biased region" description="Polar residues" evidence="9">
    <location>
        <begin position="362"/>
        <end position="372"/>
    </location>
</feature>
<sequence>MGVTEEKKHFKHYGNTLTGGVVLSWVLLNKLSNGIQKTNCYYKSDPTRINQPVQAVVSHQAHLLSPIAKKDKDSSKNGKRLSKQHKKKQPLLDLGDSQLSLEDVLTLFKPIPPCISPLQDLHKADGFICAIWSKLKTERRELSTNYIQALCRVYTGICRQKNDWDKARVLAYSILTEGVPWEVQLSAIYCIHDLSPSNPKQALDALAEWRGETSGNVPPAVTSCINQLASVCRQGFGANSGIDNHVHHQRNFAAQNGNSADSNGEYCKNVATPPGGVFGKLPEREGGGERESARRKGSLSPSSSSLDSEAESSSPSGSTLRIDNLNVAEGSSCFLRYSERELNEHNLRRQHGPPPLRGAQQHCRSMQRSLGHTPTEMKNQHGNKHHHHHHHHQSHSHSHSHSSGRRRHLNRANTFHGINPLLSCASDARYLDSSSSLWKTRRYSPGINGLHEEIMDFFNFISPRPEEEAMRRDVVNRIEKVIKDLWPTAQVEIFGSFSTGLYLPTSDIDLVVFGKWDHPPLQELEQALKKRNVAGPYPIKVLDKATVPIIKLTDHETEVKVDISFNVETAVKAAQFIKSYLKAFTEVLWWYNRHHLCAEKMQKNWVKSVVDAFTLSHMSKLHPRIDTRRTNINLGYLLIEFFELYGRDFNYMKTGIRVKNGGAYLSKEEMLKAMGSGNRPSMLCIEDPIQPGQTDCSHLFHSHVSYFTKTHIDLFLAGNDVGRSSYGILQVKQVFDFAYMVLSHVFLPSPQHRSSSSSACSLSSSGSDIESESPSNSAIHLHPLTLASVHSVIQMAADPRVAHPTGIIHNTAQVQMALPESLTLPSLSECQFYHKNVPSISVVHGHMAQAAHVSQHTSSTSPLPSPLHHIHHPQVGGQQSHVYAMRSHSHGSLEPTKFSFKHNQGSGLQGQSHSQGNFSPQRRFNPPGHNPAPGLKNQQQYNRHTWRRRKRSSLPALNHMTGAA</sequence>
<dbReference type="OrthoDB" id="273917at2759"/>
<feature type="compositionally biased region" description="Basic residues" evidence="9">
    <location>
        <begin position="381"/>
        <end position="407"/>
    </location>
</feature>
<feature type="domain" description="Little elongation complex subunit 1 C-terminal" evidence="12">
    <location>
        <begin position="176"/>
        <end position="228"/>
    </location>
</feature>
<reference evidence="13" key="1">
    <citation type="journal article" date="2004" name="Nature">
        <title>Genome duplication in the teleost fish Tetraodon nigroviridis reveals the early vertebrate proto-karyotype.</title>
        <authorList>
            <person name="Jaillon O."/>
            <person name="Aury J.-M."/>
            <person name="Brunet F."/>
            <person name="Petit J.-L."/>
            <person name="Stange-Thomann N."/>
            <person name="Mauceli E."/>
            <person name="Bouneau L."/>
            <person name="Fischer C."/>
            <person name="Ozouf-Costaz C."/>
            <person name="Bernot A."/>
            <person name="Nicaud S."/>
            <person name="Jaffe D."/>
            <person name="Fisher S."/>
            <person name="Lutfalla G."/>
            <person name="Dossat C."/>
            <person name="Segurens B."/>
            <person name="Dasilva C."/>
            <person name="Salanoubat M."/>
            <person name="Levy M."/>
            <person name="Boudet N."/>
            <person name="Castellano S."/>
            <person name="Anthouard V."/>
            <person name="Jubin C."/>
            <person name="Castelli V."/>
            <person name="Katinka M."/>
            <person name="Vacherie B."/>
            <person name="Biemont C."/>
            <person name="Skalli Z."/>
            <person name="Cattolico L."/>
            <person name="Poulain J."/>
            <person name="De Berardinis V."/>
            <person name="Cruaud C."/>
            <person name="Duprat S."/>
            <person name="Brottier P."/>
            <person name="Coutanceau J.-P."/>
            <person name="Gouzy J."/>
            <person name="Parra G."/>
            <person name="Lardier G."/>
            <person name="Chapple C."/>
            <person name="McKernan K.J."/>
            <person name="McEwan P."/>
            <person name="Bosak S."/>
            <person name="Kellis M."/>
            <person name="Volff J.-N."/>
            <person name="Guigo R."/>
            <person name="Zody M.C."/>
            <person name="Mesirov J."/>
            <person name="Lindblad-Toh K."/>
            <person name="Birren B."/>
            <person name="Nusbaum C."/>
            <person name="Kahn D."/>
            <person name="Robinson-Rechavi M."/>
            <person name="Laudet V."/>
            <person name="Schachter V."/>
            <person name="Quetier F."/>
            <person name="Saurin W."/>
            <person name="Scarpelli C."/>
            <person name="Wincker P."/>
            <person name="Lander E.S."/>
            <person name="Weissenbach J."/>
            <person name="Roest Crollius H."/>
        </authorList>
    </citation>
    <scope>NUCLEOTIDE SEQUENCE [LARGE SCALE GENOMIC DNA]</scope>
</reference>
<comment type="catalytic activity">
    <reaction evidence="7">
        <text>RNA(n) + ATP = RNA(n)-3'-adenine ribonucleotide + diphosphate</text>
        <dbReference type="Rhea" id="RHEA:11332"/>
        <dbReference type="Rhea" id="RHEA-COMP:14527"/>
        <dbReference type="Rhea" id="RHEA-COMP:17347"/>
        <dbReference type="ChEBI" id="CHEBI:30616"/>
        <dbReference type="ChEBI" id="CHEBI:33019"/>
        <dbReference type="ChEBI" id="CHEBI:140395"/>
        <dbReference type="ChEBI" id="CHEBI:173115"/>
        <dbReference type="EC" id="2.7.7.19"/>
    </reaction>
</comment>
<feature type="compositionally biased region" description="Basic and acidic residues" evidence="9">
    <location>
        <begin position="281"/>
        <end position="294"/>
    </location>
</feature>
<dbReference type="Pfam" id="PF25817">
    <property type="entry name" value="ICE1_C"/>
    <property type="match status" value="1"/>
</dbReference>
<feature type="domain" description="Poly(A) RNA polymerase mitochondrial-like central palm" evidence="11">
    <location>
        <begin position="450"/>
        <end position="581"/>
    </location>
</feature>
<evidence type="ECO:0000256" key="3">
    <source>
        <dbReference type="ARBA" id="ARBA00012388"/>
    </source>
</evidence>
<dbReference type="InterPro" id="IPR057881">
    <property type="entry name" value="ICE1_C"/>
</dbReference>
<comment type="similarity">
    <text evidence="2">Belongs to the DNA polymerase type-B-like family.</text>
</comment>
<evidence type="ECO:0000256" key="4">
    <source>
        <dbReference type="ARBA" id="ARBA00022679"/>
    </source>
</evidence>
<feature type="region of interest" description="Disordered" evidence="9">
    <location>
        <begin position="254"/>
        <end position="323"/>
    </location>
</feature>
<dbReference type="Pfam" id="PF22600">
    <property type="entry name" value="MTPAP-like_central"/>
    <property type="match status" value="1"/>
</dbReference>
<dbReference type="InterPro" id="IPR054708">
    <property type="entry name" value="MTPAP-like_central"/>
</dbReference>
<comment type="cofactor">
    <cofactor evidence="1">
        <name>Mn(2+)</name>
        <dbReference type="ChEBI" id="CHEBI:29035"/>
    </cofactor>
</comment>
<dbReference type="GO" id="GO:0060212">
    <property type="term" value="P:negative regulation of nuclear-transcribed mRNA poly(A) tail shortening"/>
    <property type="evidence" value="ECO:0007669"/>
    <property type="project" value="UniProtKB-ARBA"/>
</dbReference>
<feature type="compositionally biased region" description="Basic residues" evidence="9">
    <location>
        <begin position="77"/>
        <end position="88"/>
    </location>
</feature>
<dbReference type="AlphaFoldDB" id="Q4T7A4"/>
<evidence type="ECO:0000256" key="6">
    <source>
        <dbReference type="ARBA" id="ARBA00022842"/>
    </source>
</evidence>
<dbReference type="SUPFAM" id="SSF81301">
    <property type="entry name" value="Nucleotidyltransferase"/>
    <property type="match status" value="1"/>
</dbReference>